<accession>A0ABT3CJD3</accession>
<sequence length="196" mass="21514">MEFFTLDWGRSWLARLFGRNALVRNSDRLEALIIALAVVAVIVAIPVAAGFGTSVKESRSTAYAQQALSRHRVTATALENAELHAQIYTQTFSVQARWAAAGAIHVGNIPAPEMVHVGDRLVIWTDDSGNYAKNPIDPRQAVADAIGWAAFTWMSFTAILAIAVYGLRRNLRHTRFSQWDRELDALVGDGGGRTSH</sequence>
<keyword evidence="1" id="KW-1133">Transmembrane helix</keyword>
<evidence type="ECO:0000256" key="1">
    <source>
        <dbReference type="SAM" id="Phobius"/>
    </source>
</evidence>
<keyword evidence="1" id="KW-0812">Transmembrane</keyword>
<feature type="transmembrane region" description="Helical" evidence="1">
    <location>
        <begin position="29"/>
        <end position="51"/>
    </location>
</feature>
<evidence type="ECO:0000313" key="2">
    <source>
        <dbReference type="EMBL" id="MCV7229599.1"/>
    </source>
</evidence>
<reference evidence="2 3" key="1">
    <citation type="journal article" date="2022" name="BMC Genomics">
        <title>Comparative genome analysis of mycobacteria focusing on tRNA and non-coding RNA.</title>
        <authorList>
            <person name="Behra P.R.K."/>
            <person name="Pettersson B.M.F."/>
            <person name="Ramesh M."/>
            <person name="Das S."/>
            <person name="Dasgupta S."/>
            <person name="Kirsebom L.A."/>
        </authorList>
    </citation>
    <scope>NUCLEOTIDE SEQUENCE [LARGE SCALE GENOMIC DNA]</scope>
    <source>
        <strain evidence="2 3">DSM 44078</strain>
    </source>
</reference>
<organism evidence="2 3">
    <name type="scientific">Mycolicibacterium komossense</name>
    <dbReference type="NCBI Taxonomy" id="1779"/>
    <lineage>
        <taxon>Bacteria</taxon>
        <taxon>Bacillati</taxon>
        <taxon>Actinomycetota</taxon>
        <taxon>Actinomycetes</taxon>
        <taxon>Mycobacteriales</taxon>
        <taxon>Mycobacteriaceae</taxon>
        <taxon>Mycolicibacterium</taxon>
    </lineage>
</organism>
<keyword evidence="1" id="KW-0472">Membrane</keyword>
<dbReference type="PANTHER" id="PTHR42305">
    <property type="entry name" value="MEMBRANE PROTEIN RV1733C-RELATED"/>
    <property type="match status" value="1"/>
</dbReference>
<protein>
    <recommendedName>
        <fullName evidence="4">Transmembrane protein</fullName>
    </recommendedName>
</protein>
<dbReference type="EMBL" id="JACKTY010000045">
    <property type="protein sequence ID" value="MCV7229599.1"/>
    <property type="molecule type" value="Genomic_DNA"/>
</dbReference>
<name>A0ABT3CJD3_9MYCO</name>
<gene>
    <name evidence="2" type="ORF">H7J73_26675</name>
</gene>
<comment type="caution">
    <text evidence="2">The sequence shown here is derived from an EMBL/GenBank/DDBJ whole genome shotgun (WGS) entry which is preliminary data.</text>
</comment>
<proteinExistence type="predicted"/>
<dbReference type="PANTHER" id="PTHR42305:SF1">
    <property type="entry name" value="MEMBRANE PROTEIN RV1733C-RELATED"/>
    <property type="match status" value="1"/>
</dbReference>
<feature type="transmembrane region" description="Helical" evidence="1">
    <location>
        <begin position="145"/>
        <end position="167"/>
    </location>
</feature>
<dbReference type="InterPro" id="IPR039708">
    <property type="entry name" value="MT1774/Rv1733c-like"/>
</dbReference>
<dbReference type="Proteomes" id="UP001526201">
    <property type="component" value="Unassembled WGS sequence"/>
</dbReference>
<evidence type="ECO:0008006" key="4">
    <source>
        <dbReference type="Google" id="ProtNLM"/>
    </source>
</evidence>
<evidence type="ECO:0000313" key="3">
    <source>
        <dbReference type="Proteomes" id="UP001526201"/>
    </source>
</evidence>
<keyword evidence="3" id="KW-1185">Reference proteome</keyword>
<dbReference type="RefSeq" id="WP_264070854.1">
    <property type="nucleotide sequence ID" value="NZ_JACKTY010000045.1"/>
</dbReference>